<gene>
    <name evidence="2" type="ORF">COV85_02455</name>
</gene>
<keyword evidence="1" id="KW-0812">Transmembrane</keyword>
<reference evidence="2 3" key="1">
    <citation type="submission" date="2017-09" db="EMBL/GenBank/DDBJ databases">
        <title>Depth-based differentiation of microbial function through sediment-hosted aquifers and enrichment of novel symbionts in the deep terrestrial subsurface.</title>
        <authorList>
            <person name="Probst A.J."/>
            <person name="Ladd B."/>
            <person name="Jarett J.K."/>
            <person name="Geller-Mcgrath D.E."/>
            <person name="Sieber C.M."/>
            <person name="Emerson J.B."/>
            <person name="Anantharaman K."/>
            <person name="Thomas B.C."/>
            <person name="Malmstrom R."/>
            <person name="Stieglmeier M."/>
            <person name="Klingl A."/>
            <person name="Woyke T."/>
            <person name="Ryan C.M."/>
            <person name="Banfield J.F."/>
        </authorList>
    </citation>
    <scope>NUCLEOTIDE SEQUENCE [LARGE SCALE GENOMIC DNA]</scope>
    <source>
        <strain evidence="2">CG11_big_fil_rev_8_21_14_0_20_44_10</strain>
    </source>
</reference>
<keyword evidence="1" id="KW-0472">Membrane</keyword>
<evidence type="ECO:0000313" key="3">
    <source>
        <dbReference type="Proteomes" id="UP000231550"/>
    </source>
</evidence>
<evidence type="ECO:0000313" key="2">
    <source>
        <dbReference type="EMBL" id="PIQ74391.1"/>
    </source>
</evidence>
<name>A0A2H0KQE8_9BACT</name>
<comment type="caution">
    <text evidence="2">The sequence shown here is derived from an EMBL/GenBank/DDBJ whole genome shotgun (WGS) entry which is preliminary data.</text>
</comment>
<evidence type="ECO:0000256" key="1">
    <source>
        <dbReference type="SAM" id="Phobius"/>
    </source>
</evidence>
<feature type="transmembrane region" description="Helical" evidence="1">
    <location>
        <begin position="12"/>
        <end position="30"/>
    </location>
</feature>
<dbReference type="Proteomes" id="UP000231550">
    <property type="component" value="Unassembled WGS sequence"/>
</dbReference>
<dbReference type="AlphaFoldDB" id="A0A2H0KQE8"/>
<organism evidence="2 3">
    <name type="scientific">Candidatus Portnoybacteria bacterium CG11_big_fil_rev_8_21_14_0_20_44_10</name>
    <dbReference type="NCBI Taxonomy" id="1974818"/>
    <lineage>
        <taxon>Bacteria</taxon>
        <taxon>Candidatus Portnoyibacteriota</taxon>
    </lineage>
</organism>
<accession>A0A2H0KQE8</accession>
<keyword evidence="1" id="KW-1133">Transmembrane helix</keyword>
<dbReference type="EMBL" id="PCVN01000058">
    <property type="protein sequence ID" value="PIQ74391.1"/>
    <property type="molecule type" value="Genomic_DNA"/>
</dbReference>
<proteinExistence type="predicted"/>
<sequence length="107" mass="12178">MDAKEFNRKLNRFIKVCIKILVVLILWQFLEVSGMLVSQDVAVKALETQGFCNVQVIDKHWMFFGWHGGDKGVGVRFDVVATNPIGQKVSVYVFSGWLFKAATVRTR</sequence>
<protein>
    <submittedName>
        <fullName evidence="2">Uncharacterized protein</fullName>
    </submittedName>
</protein>